<evidence type="ECO:0000313" key="3">
    <source>
        <dbReference type="EMBL" id="VUZ93039.1"/>
    </source>
</evidence>
<evidence type="ECO:0000256" key="2">
    <source>
        <dbReference type="SAM" id="Phobius"/>
    </source>
</evidence>
<dbReference type="VEuPathDB" id="PlasmoDB:PVPAM_010014700"/>
<evidence type="ECO:0000256" key="1">
    <source>
        <dbReference type="SAM" id="MobiDB-lite"/>
    </source>
</evidence>
<protein>
    <submittedName>
        <fullName evidence="3">VIR protein</fullName>
    </submittedName>
</protein>
<keyword evidence="2" id="KW-0472">Membrane</keyword>
<dbReference type="Pfam" id="PF05795">
    <property type="entry name" value="Plasmodium_Vir"/>
    <property type="match status" value="4"/>
</dbReference>
<evidence type="ECO:0000313" key="4">
    <source>
        <dbReference type="Proteomes" id="UP000220605"/>
    </source>
</evidence>
<dbReference type="Proteomes" id="UP000220605">
    <property type="component" value="Chromosome 1"/>
</dbReference>
<name>A0A564ZPA0_PLAVI</name>
<proteinExistence type="predicted"/>
<keyword evidence="2" id="KW-1133">Transmembrane helix</keyword>
<dbReference type="EMBL" id="LT635612">
    <property type="protein sequence ID" value="VUZ93039.1"/>
    <property type="molecule type" value="Genomic_DNA"/>
</dbReference>
<accession>A0A564ZPA0</accession>
<keyword evidence="2" id="KW-0812">Transmembrane</keyword>
<dbReference type="AlphaFoldDB" id="A0A564ZPA0"/>
<dbReference type="InterPro" id="IPR008780">
    <property type="entry name" value="Plasmodium_Vir"/>
</dbReference>
<gene>
    <name evidence="3" type="ORF">PVP01_0101800</name>
</gene>
<feature type="transmembrane region" description="Helical" evidence="2">
    <location>
        <begin position="769"/>
        <end position="793"/>
    </location>
</feature>
<reference evidence="4" key="1">
    <citation type="submission" date="2016-07" db="EMBL/GenBank/DDBJ databases">
        <authorList>
            <consortium name="Pathogen Informatics"/>
        </authorList>
    </citation>
    <scope>NUCLEOTIDE SEQUENCE [LARGE SCALE GENOMIC DNA]</scope>
</reference>
<feature type="region of interest" description="Disordered" evidence="1">
    <location>
        <begin position="821"/>
        <end position="846"/>
    </location>
</feature>
<dbReference type="OrthoDB" id="382814at2759"/>
<sequence length="846" mass="101732">MDKDEIPNFENSELYKFYNKFNEECNINVDDLYCTIQNSHEEIGSSAKKLCNKFFCKLKKLLESDKDYFTKKDESHNINNRCTFLKFWFYDQVIKEKLTENDVENIINQWKKQKDIFLSEYECPCEFYEMKENEIKDIKNLYDYFVFYDVYKKFYIINNKIYNSSYCKYLKNAIDLYNRKVAQCKKNENSGSCKEFNNYIKRSINANYLLAFNGECKNEILNKSLYRSSEPLVTVDSSLLSLLEETEIENDNKLIKFYNLLNNEYDYYDNSSFCDTVRINHTPIRRDVYKNCSKLESILDNWEFILKYLGEKTEKDKYCEYLNYWLHAKIKGNNYRKRIVKSLYYTWNWINENKHGNSNSLCYHKNFIVSEEDFKNMKDLYEFMEYYDDIKKKLNDNDVRKKNKYCDYIKSRFSLYHAMKYEKDICGKFSMYIKELPSFKIKMENELKSLEEKCPGRNLTSVFKKETGSTVSTVSGKLEGSTKEERTEVKIYQKNIFKCEFKLEKLPSSIKYKELNNFNDLNKYCDDCKDILMLEMDYPGRSEFCAKIARNLRKLSTMSKKESIDNCEYITHWIYDELKNSFGTDKNYIHDIPFAYKLLDAGLRVNNALKRNNCNYSYNHNMSFHELKERKDLHDYFKDYQTIFNNIPTLKENVKNELCNKITDIAKLYEKHIWSCCEYFNEDNHYNENCSNYFKCKKEYNPYKLLDKLNCGDKENYKNIDNIYDKLNIDNIIKLFEEKAKKKPKIIEKVKVVQPITIERTEDIFEFDLFNISTLGILSLLGFLLICFIFYKFTPIGSYLHRRSLRKKQIKQILQEQHGMRPPVNTANPMNMGRQNRRVKIAYQPQ</sequence>
<dbReference type="VEuPathDB" id="PlasmoDB:PVP01_0101800"/>
<dbReference type="VEuPathDB" id="PlasmoDB:PVW1_010006000"/>
<dbReference type="VEuPathDB" id="PlasmoDB:PVX_110300"/>
<organism evidence="3 4">
    <name type="scientific">Plasmodium vivax</name>
    <name type="common">malaria parasite P. vivax</name>
    <dbReference type="NCBI Taxonomy" id="5855"/>
    <lineage>
        <taxon>Eukaryota</taxon>
        <taxon>Sar</taxon>
        <taxon>Alveolata</taxon>
        <taxon>Apicomplexa</taxon>
        <taxon>Aconoidasida</taxon>
        <taxon>Haemosporida</taxon>
        <taxon>Plasmodiidae</taxon>
        <taxon>Plasmodium</taxon>
        <taxon>Plasmodium (Plasmodium)</taxon>
    </lineage>
</organism>